<dbReference type="GO" id="GO:0000271">
    <property type="term" value="P:polysaccharide biosynthetic process"/>
    <property type="evidence" value="ECO:0007669"/>
    <property type="project" value="TreeGrafter"/>
</dbReference>
<comment type="similarity">
    <text evidence="6 12">Belongs to the DegT/DnrJ/EryC1 family.</text>
</comment>
<dbReference type="GO" id="GO:0102933">
    <property type="term" value="F:GDP-4-dehydro-6-deoxy-D-mannose-4-aminotransferase activity"/>
    <property type="evidence" value="ECO:0007669"/>
    <property type="project" value="UniProtKB-EC"/>
</dbReference>
<sequence length="379" mass="42157">MKQLNYRPGRIFLSVPHMGGHERNYVQKALEDNWVTTAGPNIPGFEHDVCQHTNAQHAVALSSGTAALHLALRVLGVKAGDEVISSTFTFVASANPVLYLGATPVFVDSEPETWNMDPELLEKAIQDSITRGKKPACILVVHLYGMPAKMKEIMTVADRYEIPVLEDAAEALGSRYSGHQVGTFGKIGVFSFNGNKIVTTSGGGVLVTADAALAEEAAYLANQAKDQAPYYLHSQMGYNYLLSNVSAGIGRGQLEVLEKRVKQRREIYSYYKEQLRDIEGLTFLPEPKSCFSNRWLTTILLPEGFKPEQVRQELEHDNIETRPLWKPMHQQPLFANYTYHGNGTSDRLFERGLCLPSSSSLTEEDLEKVVRALKQALEE</sequence>
<evidence type="ECO:0000256" key="10">
    <source>
        <dbReference type="PIRSR" id="PIRSR000390-1"/>
    </source>
</evidence>
<reference evidence="13 14" key="1">
    <citation type="submission" date="2020-01" db="EMBL/GenBank/DDBJ databases">
        <authorList>
            <person name="Kim M.K."/>
        </authorList>
    </citation>
    <scope>NUCLEOTIDE SEQUENCE [LARGE SCALE GENOMIC DNA]</scope>
    <source>
        <strain evidence="13 14">BT213</strain>
    </source>
</reference>
<dbReference type="InterPro" id="IPR000653">
    <property type="entry name" value="DegT/StrS_aminotransferase"/>
</dbReference>
<name>A0A6B2H4H3_9BACT</name>
<dbReference type="InterPro" id="IPR015424">
    <property type="entry name" value="PyrdxlP-dep_Trfase"/>
</dbReference>
<evidence type="ECO:0000256" key="3">
    <source>
        <dbReference type="ARBA" id="ARBA00022576"/>
    </source>
</evidence>
<dbReference type="InterPro" id="IPR015421">
    <property type="entry name" value="PyrdxlP-dep_Trfase_major"/>
</dbReference>
<evidence type="ECO:0000313" key="13">
    <source>
        <dbReference type="EMBL" id="NDK57028.1"/>
    </source>
</evidence>
<evidence type="ECO:0000256" key="4">
    <source>
        <dbReference type="ARBA" id="ARBA00022679"/>
    </source>
</evidence>
<dbReference type="EC" id="2.6.1.102" evidence="8"/>
<evidence type="ECO:0000256" key="8">
    <source>
        <dbReference type="ARBA" id="ARBA00066317"/>
    </source>
</evidence>
<keyword evidence="3 13" id="KW-0032">Aminotransferase</keyword>
<dbReference type="PANTHER" id="PTHR30244">
    <property type="entry name" value="TRANSAMINASE"/>
    <property type="match status" value="1"/>
</dbReference>
<feature type="modified residue" description="N6-(pyridoxal phosphate)lysine" evidence="11">
    <location>
        <position position="196"/>
    </location>
</feature>
<dbReference type="CDD" id="cd00616">
    <property type="entry name" value="AHBA_syn"/>
    <property type="match status" value="1"/>
</dbReference>
<dbReference type="AlphaFoldDB" id="A0A6B2H4H3"/>
<dbReference type="FunFam" id="3.40.640.10:FF:000090">
    <property type="entry name" value="Pyridoxal phosphate-dependent aminotransferase"/>
    <property type="match status" value="1"/>
</dbReference>
<dbReference type="PANTHER" id="PTHR30244:SF34">
    <property type="entry name" value="DTDP-4-AMINO-4,6-DIDEOXYGALACTOSE TRANSAMINASE"/>
    <property type="match status" value="1"/>
</dbReference>
<dbReference type="Gene3D" id="3.40.640.10">
    <property type="entry name" value="Type I PLP-dependent aspartate aminotransferase-like (Major domain)"/>
    <property type="match status" value="1"/>
</dbReference>
<feature type="active site" description="Proton acceptor" evidence="10">
    <location>
        <position position="196"/>
    </location>
</feature>
<keyword evidence="5 11" id="KW-0663">Pyridoxal phosphate</keyword>
<dbReference type="InterPro" id="IPR015422">
    <property type="entry name" value="PyrdxlP-dep_Trfase_small"/>
</dbReference>
<keyword evidence="14" id="KW-1185">Reference proteome</keyword>
<evidence type="ECO:0000256" key="1">
    <source>
        <dbReference type="ARBA" id="ARBA00001933"/>
    </source>
</evidence>
<comment type="pathway">
    <text evidence="2">Bacterial outer membrane biogenesis; LPS O-antigen biosynthesis.</text>
</comment>
<proteinExistence type="inferred from homology"/>
<dbReference type="EMBL" id="JAAEAA010000019">
    <property type="protein sequence ID" value="NDK57028.1"/>
    <property type="molecule type" value="Genomic_DNA"/>
</dbReference>
<evidence type="ECO:0000256" key="2">
    <source>
        <dbReference type="ARBA" id="ARBA00005125"/>
    </source>
</evidence>
<accession>A0A6B2H4H3</accession>
<protein>
    <recommendedName>
        <fullName evidence="9">GDP-perosamine synthase</fullName>
        <ecNumber evidence="8">2.6.1.102</ecNumber>
    </recommendedName>
</protein>
<organism evidence="13 14">
    <name type="scientific">Pontibacter fetidus</name>
    <dbReference type="NCBI Taxonomy" id="2700082"/>
    <lineage>
        <taxon>Bacteria</taxon>
        <taxon>Pseudomonadati</taxon>
        <taxon>Bacteroidota</taxon>
        <taxon>Cytophagia</taxon>
        <taxon>Cytophagales</taxon>
        <taxon>Hymenobacteraceae</taxon>
        <taxon>Pontibacter</taxon>
    </lineage>
</organism>
<dbReference type="PIRSF" id="PIRSF000390">
    <property type="entry name" value="PLP_StrS"/>
    <property type="match status" value="1"/>
</dbReference>
<comment type="cofactor">
    <cofactor evidence="1">
        <name>pyridoxal 5'-phosphate</name>
        <dbReference type="ChEBI" id="CHEBI:597326"/>
    </cofactor>
</comment>
<keyword evidence="4 13" id="KW-0808">Transferase</keyword>
<dbReference type="RefSeq" id="WP_162347091.1">
    <property type="nucleotide sequence ID" value="NZ_JAAEAA010000019.1"/>
</dbReference>
<gene>
    <name evidence="13" type="ORF">GWO68_13965</name>
</gene>
<evidence type="ECO:0000256" key="7">
    <source>
        <dbReference type="ARBA" id="ARBA00051587"/>
    </source>
</evidence>
<dbReference type="Gene3D" id="3.90.1150.10">
    <property type="entry name" value="Aspartate Aminotransferase, domain 1"/>
    <property type="match status" value="1"/>
</dbReference>
<comment type="caution">
    <text evidence="13">The sequence shown here is derived from an EMBL/GenBank/DDBJ whole genome shotgun (WGS) entry which is preliminary data.</text>
</comment>
<dbReference type="Pfam" id="PF01041">
    <property type="entry name" value="DegT_DnrJ_EryC1"/>
    <property type="match status" value="1"/>
</dbReference>
<dbReference type="GO" id="GO:0030170">
    <property type="term" value="F:pyridoxal phosphate binding"/>
    <property type="evidence" value="ECO:0007669"/>
    <property type="project" value="TreeGrafter"/>
</dbReference>
<evidence type="ECO:0000256" key="12">
    <source>
        <dbReference type="RuleBase" id="RU004508"/>
    </source>
</evidence>
<comment type="catalytic activity">
    <reaction evidence="7">
        <text>GDP-alpha-D-perosamine + 2-oxoglutarate = GDP-4-dehydro-alpha-D-rhamnose + L-glutamate</text>
        <dbReference type="Rhea" id="RHEA:36779"/>
        <dbReference type="ChEBI" id="CHEBI:16810"/>
        <dbReference type="ChEBI" id="CHEBI:29985"/>
        <dbReference type="ChEBI" id="CHEBI:57964"/>
        <dbReference type="ChEBI" id="CHEBI:73996"/>
        <dbReference type="EC" id="2.6.1.102"/>
    </reaction>
</comment>
<evidence type="ECO:0000256" key="5">
    <source>
        <dbReference type="ARBA" id="ARBA00022898"/>
    </source>
</evidence>
<evidence type="ECO:0000256" key="6">
    <source>
        <dbReference type="ARBA" id="ARBA00037999"/>
    </source>
</evidence>
<evidence type="ECO:0000256" key="11">
    <source>
        <dbReference type="PIRSR" id="PIRSR000390-2"/>
    </source>
</evidence>
<evidence type="ECO:0000313" key="14">
    <source>
        <dbReference type="Proteomes" id="UP000478546"/>
    </source>
</evidence>
<evidence type="ECO:0000256" key="9">
    <source>
        <dbReference type="ARBA" id="ARBA00074221"/>
    </source>
</evidence>
<dbReference type="SUPFAM" id="SSF53383">
    <property type="entry name" value="PLP-dependent transferases"/>
    <property type="match status" value="1"/>
</dbReference>
<dbReference type="Proteomes" id="UP000478546">
    <property type="component" value="Unassembled WGS sequence"/>
</dbReference>